<evidence type="ECO:0000313" key="1">
    <source>
        <dbReference type="EMBL" id="CAK9038863.1"/>
    </source>
</evidence>
<gene>
    <name evidence="1" type="ORF">CCMP2556_LOCUS21189</name>
</gene>
<sequence length="199" mass="20871">MKHKFGACCRRLAPTSGVSFWTAPHSTATSGAGALCLAPPRPGAAADGGCGAQPGGEDASASGTCTTFGRTGVHGVCSHKSCGHIRYDARVSCFPFRLVTRMSSDLGWVLARLELLQAVQRRFRAAVAREAQGSAGSGSQHHGCWHSGAGSEAVRQKRWQCFQEALQSELDLETDAPLGGPMCPRTSCWAAGSPRRSSP</sequence>
<protein>
    <submittedName>
        <fullName evidence="1">Uncharacterized protein</fullName>
    </submittedName>
</protein>
<comment type="caution">
    <text evidence="1">The sequence shown here is derived from an EMBL/GenBank/DDBJ whole genome shotgun (WGS) entry which is preliminary data.</text>
</comment>
<proteinExistence type="predicted"/>
<accession>A0ABP0LI56</accession>
<reference evidence="1 2" key="1">
    <citation type="submission" date="2024-02" db="EMBL/GenBank/DDBJ databases">
        <authorList>
            <person name="Chen Y."/>
            <person name="Shah S."/>
            <person name="Dougan E. K."/>
            <person name="Thang M."/>
            <person name="Chan C."/>
        </authorList>
    </citation>
    <scope>NUCLEOTIDE SEQUENCE [LARGE SCALE GENOMIC DNA]</scope>
</reference>
<keyword evidence="2" id="KW-1185">Reference proteome</keyword>
<name>A0ABP0LI56_9DINO</name>
<evidence type="ECO:0000313" key="2">
    <source>
        <dbReference type="Proteomes" id="UP001642484"/>
    </source>
</evidence>
<dbReference type="EMBL" id="CAXAMN010012714">
    <property type="protein sequence ID" value="CAK9038863.1"/>
    <property type="molecule type" value="Genomic_DNA"/>
</dbReference>
<dbReference type="Proteomes" id="UP001642484">
    <property type="component" value="Unassembled WGS sequence"/>
</dbReference>
<organism evidence="1 2">
    <name type="scientific">Durusdinium trenchii</name>
    <dbReference type="NCBI Taxonomy" id="1381693"/>
    <lineage>
        <taxon>Eukaryota</taxon>
        <taxon>Sar</taxon>
        <taxon>Alveolata</taxon>
        <taxon>Dinophyceae</taxon>
        <taxon>Suessiales</taxon>
        <taxon>Symbiodiniaceae</taxon>
        <taxon>Durusdinium</taxon>
    </lineage>
</organism>